<accession>A0A0R3N1G5</accession>
<comment type="caution">
    <text evidence="3">The sequence shown here is derived from an EMBL/GenBank/DDBJ whole genome shotgun (WGS) entry which is preliminary data.</text>
</comment>
<evidence type="ECO:0000313" key="4">
    <source>
        <dbReference type="Proteomes" id="UP000051660"/>
    </source>
</evidence>
<feature type="signal peptide" evidence="2">
    <location>
        <begin position="1"/>
        <end position="19"/>
    </location>
</feature>
<dbReference type="EMBL" id="LLYB01000047">
    <property type="protein sequence ID" value="KRR26196.1"/>
    <property type="molecule type" value="Genomic_DNA"/>
</dbReference>
<evidence type="ECO:0000313" key="3">
    <source>
        <dbReference type="EMBL" id="KRR26196.1"/>
    </source>
</evidence>
<evidence type="ECO:0000256" key="2">
    <source>
        <dbReference type="SAM" id="SignalP"/>
    </source>
</evidence>
<proteinExistence type="predicted"/>
<reference evidence="3 4" key="1">
    <citation type="submission" date="2014-03" db="EMBL/GenBank/DDBJ databases">
        <title>Bradyrhizobium valentinum sp. nov., isolated from effective nodules of Lupinus mariae-josephae, a lupine endemic of basic-lime soils in Eastern Spain.</title>
        <authorList>
            <person name="Duran D."/>
            <person name="Rey L."/>
            <person name="Navarro A."/>
            <person name="Busquets A."/>
            <person name="Imperial J."/>
            <person name="Ruiz-Argueso T."/>
        </authorList>
    </citation>
    <scope>NUCLEOTIDE SEQUENCE [LARGE SCALE GENOMIC DNA]</scope>
    <source>
        <strain evidence="3 4">CCBAU 23086</strain>
    </source>
</reference>
<dbReference type="AlphaFoldDB" id="A0A0R3N1G5"/>
<evidence type="ECO:0008006" key="5">
    <source>
        <dbReference type="Google" id="ProtNLM"/>
    </source>
</evidence>
<feature type="region of interest" description="Disordered" evidence="1">
    <location>
        <begin position="24"/>
        <end position="63"/>
    </location>
</feature>
<dbReference type="Proteomes" id="UP000051660">
    <property type="component" value="Unassembled WGS sequence"/>
</dbReference>
<sequence length="76" mass="8324">MRRFLVIAIALWMASELHAKEGSSLRNARGSAGTTQQVVVDSGESSRGSARRTNQENRKSRDFSAERIVPDICTGC</sequence>
<feature type="compositionally biased region" description="Polar residues" evidence="1">
    <location>
        <begin position="32"/>
        <end position="52"/>
    </location>
</feature>
<organism evidence="3 4">
    <name type="scientific">Bradyrhizobium lablabi</name>
    <dbReference type="NCBI Taxonomy" id="722472"/>
    <lineage>
        <taxon>Bacteria</taxon>
        <taxon>Pseudomonadati</taxon>
        <taxon>Pseudomonadota</taxon>
        <taxon>Alphaproteobacteria</taxon>
        <taxon>Hyphomicrobiales</taxon>
        <taxon>Nitrobacteraceae</taxon>
        <taxon>Bradyrhizobium</taxon>
    </lineage>
</organism>
<name>A0A0R3N1G5_9BRAD</name>
<feature type="compositionally biased region" description="Basic and acidic residues" evidence="1">
    <location>
        <begin position="53"/>
        <end position="63"/>
    </location>
</feature>
<protein>
    <recommendedName>
        <fullName evidence="5">Secreted protein</fullName>
    </recommendedName>
</protein>
<feature type="chain" id="PRO_5006444760" description="Secreted protein" evidence="2">
    <location>
        <begin position="20"/>
        <end position="76"/>
    </location>
</feature>
<gene>
    <name evidence="3" type="ORF">CQ14_21185</name>
</gene>
<keyword evidence="2" id="KW-0732">Signal</keyword>
<evidence type="ECO:0000256" key="1">
    <source>
        <dbReference type="SAM" id="MobiDB-lite"/>
    </source>
</evidence>